<dbReference type="RefSeq" id="WP_083962258.1">
    <property type="nucleotide sequence ID" value="NZ_BDDI01000006.1"/>
</dbReference>
<gene>
    <name evidence="4" type="ORF">FHU29_002520</name>
</gene>
<dbReference type="InterPro" id="IPR041183">
    <property type="entry name" value="Cyclophilin-like"/>
</dbReference>
<comment type="caution">
    <text evidence="4">The sequence shown here is derived from an EMBL/GenBank/DDBJ whole genome shotgun (WGS) entry which is preliminary data.</text>
</comment>
<feature type="signal peptide" evidence="2">
    <location>
        <begin position="1"/>
        <end position="29"/>
    </location>
</feature>
<feature type="region of interest" description="Disordered" evidence="1">
    <location>
        <begin position="37"/>
        <end position="57"/>
    </location>
</feature>
<dbReference type="Gene3D" id="2.40.100.20">
    <property type="match status" value="1"/>
</dbReference>
<accession>A0A839RQC6</accession>
<evidence type="ECO:0000256" key="1">
    <source>
        <dbReference type="SAM" id="MobiDB-lite"/>
    </source>
</evidence>
<proteinExistence type="predicted"/>
<dbReference type="OrthoDB" id="5298378at2"/>
<evidence type="ECO:0000313" key="5">
    <source>
        <dbReference type="Proteomes" id="UP000567922"/>
    </source>
</evidence>
<dbReference type="Proteomes" id="UP000567922">
    <property type="component" value="Unassembled WGS sequence"/>
</dbReference>
<sequence>MGRPLNESTTARRTAALALAACMMLTACSSIEPEPELTATTDAATPTETAPEPSGEAVTEIPIRIVIGDQTLDAKLWNNPAAQSLIDQLPLTLDFSDYGGQEVLATPPQPLTMEGMPSGESAPAGTIGWYAPGGVIVLYYTNVGHYNGIVRIGQMDGDVSILTGWSGSRSVTIEQAD</sequence>
<keyword evidence="2" id="KW-0732">Signal</keyword>
<evidence type="ECO:0000259" key="3">
    <source>
        <dbReference type="Pfam" id="PF18050"/>
    </source>
</evidence>
<reference evidence="4 5" key="1">
    <citation type="submission" date="2020-08" db="EMBL/GenBank/DDBJ databases">
        <title>Sequencing the genomes of 1000 actinobacteria strains.</title>
        <authorList>
            <person name="Klenk H.-P."/>
        </authorList>
    </citation>
    <scope>NUCLEOTIDE SEQUENCE [LARGE SCALE GENOMIC DNA]</scope>
    <source>
        <strain evidence="4 5">DSM 45258</strain>
    </source>
</reference>
<feature type="chain" id="PRO_5033060262" description="Cyclophilin-like domain-containing protein" evidence="2">
    <location>
        <begin position="30"/>
        <end position="177"/>
    </location>
</feature>
<protein>
    <recommendedName>
        <fullName evidence="3">Cyclophilin-like domain-containing protein</fullName>
    </recommendedName>
</protein>
<dbReference type="InterPro" id="IPR029000">
    <property type="entry name" value="Cyclophilin-like_dom_sf"/>
</dbReference>
<feature type="domain" description="Cyclophilin-like" evidence="3">
    <location>
        <begin position="65"/>
        <end position="174"/>
    </location>
</feature>
<dbReference type="AlphaFoldDB" id="A0A839RQC6"/>
<name>A0A839RQC6_9ACTN</name>
<organism evidence="4 5">
    <name type="scientific">Hoyosella altamirensis</name>
    <dbReference type="NCBI Taxonomy" id="616997"/>
    <lineage>
        <taxon>Bacteria</taxon>
        <taxon>Bacillati</taxon>
        <taxon>Actinomycetota</taxon>
        <taxon>Actinomycetes</taxon>
        <taxon>Mycobacteriales</taxon>
        <taxon>Hoyosellaceae</taxon>
        <taxon>Hoyosella</taxon>
    </lineage>
</organism>
<dbReference type="EMBL" id="JACHWS010000002">
    <property type="protein sequence ID" value="MBB3038071.1"/>
    <property type="molecule type" value="Genomic_DNA"/>
</dbReference>
<dbReference type="PROSITE" id="PS51257">
    <property type="entry name" value="PROKAR_LIPOPROTEIN"/>
    <property type="match status" value="1"/>
</dbReference>
<keyword evidence="5" id="KW-1185">Reference proteome</keyword>
<evidence type="ECO:0000256" key="2">
    <source>
        <dbReference type="SAM" id="SignalP"/>
    </source>
</evidence>
<dbReference type="SUPFAM" id="SSF50891">
    <property type="entry name" value="Cyclophilin-like"/>
    <property type="match status" value="1"/>
</dbReference>
<dbReference type="Pfam" id="PF18050">
    <property type="entry name" value="Cyclophil_like2"/>
    <property type="match status" value="1"/>
</dbReference>
<evidence type="ECO:0000313" key="4">
    <source>
        <dbReference type="EMBL" id="MBB3038071.1"/>
    </source>
</evidence>